<dbReference type="Pfam" id="PF00565">
    <property type="entry name" value="SNase"/>
    <property type="match status" value="1"/>
</dbReference>
<dbReference type="GO" id="GO:0016787">
    <property type="term" value="F:hydrolase activity"/>
    <property type="evidence" value="ECO:0007669"/>
    <property type="project" value="UniProtKB-KW"/>
</dbReference>
<dbReference type="InterPro" id="IPR035437">
    <property type="entry name" value="SNase_OB-fold_sf"/>
</dbReference>
<dbReference type="EMBL" id="JAJJMB010013238">
    <property type="protein sequence ID" value="KAI3869793.1"/>
    <property type="molecule type" value="Genomic_DNA"/>
</dbReference>
<protein>
    <recommendedName>
        <fullName evidence="4">TNase-like domain-containing protein</fullName>
    </recommendedName>
</protein>
<feature type="domain" description="TNase-like" evidence="4">
    <location>
        <begin position="63"/>
        <end position="175"/>
    </location>
</feature>
<evidence type="ECO:0000313" key="6">
    <source>
        <dbReference type="Proteomes" id="UP001202328"/>
    </source>
</evidence>
<evidence type="ECO:0000313" key="5">
    <source>
        <dbReference type="EMBL" id="KAI3869793.1"/>
    </source>
</evidence>
<organism evidence="5 6">
    <name type="scientific">Papaver atlanticum</name>
    <dbReference type="NCBI Taxonomy" id="357466"/>
    <lineage>
        <taxon>Eukaryota</taxon>
        <taxon>Viridiplantae</taxon>
        <taxon>Streptophyta</taxon>
        <taxon>Embryophyta</taxon>
        <taxon>Tracheophyta</taxon>
        <taxon>Spermatophyta</taxon>
        <taxon>Magnoliopsida</taxon>
        <taxon>Ranunculales</taxon>
        <taxon>Papaveraceae</taxon>
        <taxon>Papaveroideae</taxon>
        <taxon>Papaver</taxon>
    </lineage>
</organism>
<gene>
    <name evidence="5" type="ORF">MKW98_030974</name>
</gene>
<evidence type="ECO:0000256" key="3">
    <source>
        <dbReference type="ARBA" id="ARBA00022801"/>
    </source>
</evidence>
<dbReference type="SMART" id="SM00318">
    <property type="entry name" value="SNc"/>
    <property type="match status" value="1"/>
</dbReference>
<dbReference type="AlphaFoldDB" id="A0AAD4S6S9"/>
<keyword evidence="1" id="KW-0540">Nuclease</keyword>
<name>A0AAD4S6S9_9MAGN</name>
<dbReference type="InterPro" id="IPR016071">
    <property type="entry name" value="Staphylococal_nuclease_OB-fold"/>
</dbReference>
<evidence type="ECO:0000256" key="1">
    <source>
        <dbReference type="ARBA" id="ARBA00022722"/>
    </source>
</evidence>
<dbReference type="GO" id="GO:0004519">
    <property type="term" value="F:endonuclease activity"/>
    <property type="evidence" value="ECO:0007669"/>
    <property type="project" value="UniProtKB-KW"/>
</dbReference>
<dbReference type="PANTHER" id="PTHR12302:SF3">
    <property type="entry name" value="SERINE_THREONINE-PROTEIN KINASE 31"/>
    <property type="match status" value="1"/>
</dbReference>
<keyword evidence="3" id="KW-0378">Hydrolase</keyword>
<proteinExistence type="predicted"/>
<dbReference type="SUPFAM" id="SSF50199">
    <property type="entry name" value="Staphylococcal nuclease"/>
    <property type="match status" value="1"/>
</dbReference>
<keyword evidence="2" id="KW-0255">Endonuclease</keyword>
<dbReference type="GO" id="GO:0005737">
    <property type="term" value="C:cytoplasm"/>
    <property type="evidence" value="ECO:0007669"/>
    <property type="project" value="TreeGrafter"/>
</dbReference>
<dbReference type="Proteomes" id="UP001202328">
    <property type="component" value="Unassembled WGS sequence"/>
</dbReference>
<dbReference type="PANTHER" id="PTHR12302">
    <property type="entry name" value="EBNA2 BINDING PROTEIN P100"/>
    <property type="match status" value="1"/>
</dbReference>
<reference evidence="5" key="1">
    <citation type="submission" date="2022-04" db="EMBL/GenBank/DDBJ databases">
        <title>A functionally conserved STORR gene fusion in Papaver species that diverged 16.8 million years ago.</title>
        <authorList>
            <person name="Catania T."/>
        </authorList>
    </citation>
    <scope>NUCLEOTIDE SEQUENCE</scope>
    <source>
        <strain evidence="5">S-188037</strain>
    </source>
</reference>
<comment type="caution">
    <text evidence="5">The sequence shown here is derived from an EMBL/GenBank/DDBJ whole genome shotgun (WGS) entry which is preliminary data.</text>
</comment>
<accession>A0AAD4S6S9</accession>
<keyword evidence="6" id="KW-1185">Reference proteome</keyword>
<sequence length="178" mass="19470">MGGLFTFRVDARNVTDGDCLKVYVDVADTKIVPNVPKVVQIAISEQLKARASQDYAKADALYKKIVDADYRLLNGANNVEICAKKYRIQLRGIDAPENKMHYGKEAKEELINMVQGKCLAIGVYGEDKSGRLVGDVYCNGKFVECSKKGVHGIMQPLTTALNLQSGKQRLGLLGLGTC</sequence>
<evidence type="ECO:0000259" key="4">
    <source>
        <dbReference type="SMART" id="SM00318"/>
    </source>
</evidence>
<evidence type="ECO:0000256" key="2">
    <source>
        <dbReference type="ARBA" id="ARBA00022759"/>
    </source>
</evidence>
<dbReference type="Gene3D" id="2.40.50.90">
    <property type="match status" value="1"/>
</dbReference>